<keyword evidence="2 5" id="KW-0812">Transmembrane</keyword>
<dbReference type="Pfam" id="PF04932">
    <property type="entry name" value="Wzy_C"/>
    <property type="match status" value="1"/>
</dbReference>
<dbReference type="AlphaFoldDB" id="A0A4R7I4A6"/>
<dbReference type="InterPro" id="IPR051533">
    <property type="entry name" value="WaaL-like"/>
</dbReference>
<evidence type="ECO:0000256" key="4">
    <source>
        <dbReference type="ARBA" id="ARBA00023136"/>
    </source>
</evidence>
<evidence type="ECO:0000256" key="3">
    <source>
        <dbReference type="ARBA" id="ARBA00022989"/>
    </source>
</evidence>
<evidence type="ECO:0000259" key="6">
    <source>
        <dbReference type="Pfam" id="PF04932"/>
    </source>
</evidence>
<comment type="caution">
    <text evidence="7">The sequence shown here is derived from an EMBL/GenBank/DDBJ whole genome shotgun (WGS) entry which is preliminary data.</text>
</comment>
<accession>A0A4R7I4A6</accession>
<feature type="transmembrane region" description="Helical" evidence="5">
    <location>
        <begin position="277"/>
        <end position="301"/>
    </location>
</feature>
<dbReference type="EMBL" id="SOAU01000001">
    <property type="protein sequence ID" value="TDT18507.1"/>
    <property type="molecule type" value="Genomic_DNA"/>
</dbReference>
<feature type="transmembrane region" description="Helical" evidence="5">
    <location>
        <begin position="240"/>
        <end position="265"/>
    </location>
</feature>
<name>A0A4R7I4A6_9ACTN</name>
<evidence type="ECO:0000256" key="5">
    <source>
        <dbReference type="SAM" id="Phobius"/>
    </source>
</evidence>
<protein>
    <submittedName>
        <fullName evidence="7">O-antigen ligase-like membrane protein</fullName>
    </submittedName>
</protein>
<gene>
    <name evidence="7" type="ORF">BDK89_4128</name>
</gene>
<keyword evidence="4 5" id="KW-0472">Membrane</keyword>
<dbReference type="InterPro" id="IPR007016">
    <property type="entry name" value="O-antigen_ligase-rel_domated"/>
</dbReference>
<dbReference type="PANTHER" id="PTHR37422">
    <property type="entry name" value="TEICHURONIC ACID BIOSYNTHESIS PROTEIN TUAE"/>
    <property type="match status" value="1"/>
</dbReference>
<reference evidence="7 8" key="1">
    <citation type="submission" date="2019-03" db="EMBL/GenBank/DDBJ databases">
        <title>Sequencing the genomes of 1000 actinobacteria strains.</title>
        <authorList>
            <person name="Klenk H.-P."/>
        </authorList>
    </citation>
    <scope>NUCLEOTIDE SEQUENCE [LARGE SCALE GENOMIC DNA]</scope>
    <source>
        <strain evidence="7 8">DSM 18936</strain>
    </source>
</reference>
<feature type="transmembrane region" description="Helical" evidence="5">
    <location>
        <begin position="44"/>
        <end position="68"/>
    </location>
</feature>
<dbReference type="InterPro" id="IPR011990">
    <property type="entry name" value="TPR-like_helical_dom_sf"/>
</dbReference>
<keyword evidence="8" id="KW-1185">Reference proteome</keyword>
<feature type="transmembrane region" description="Helical" evidence="5">
    <location>
        <begin position="313"/>
        <end position="335"/>
    </location>
</feature>
<feature type="transmembrane region" description="Helical" evidence="5">
    <location>
        <begin position="80"/>
        <end position="99"/>
    </location>
</feature>
<organism evidence="7 8">
    <name type="scientific">Ilumatobacter fluminis</name>
    <dbReference type="NCBI Taxonomy" id="467091"/>
    <lineage>
        <taxon>Bacteria</taxon>
        <taxon>Bacillati</taxon>
        <taxon>Actinomycetota</taxon>
        <taxon>Acidimicrobiia</taxon>
        <taxon>Acidimicrobiales</taxon>
        <taxon>Ilumatobacteraceae</taxon>
        <taxon>Ilumatobacter</taxon>
    </lineage>
</organism>
<dbReference type="PANTHER" id="PTHR37422:SF21">
    <property type="entry name" value="EXOQ-LIKE PROTEIN"/>
    <property type="match status" value="1"/>
</dbReference>
<sequence length="475" mass="50518">MIGVFSTSREMTVVVLAASIGLWSLAARVPVADRSVCEDLIVGALGLSAAIGLVQVMAQPTSGWIATYYGRATGLTPHPVYFGALMAAGAVLVASRLVVGRWWWGALLALFAAAISASGTRVAFGASLVGLALVVRSSPGRRLVLCGPPFAVGICIGMLSTRPASNSSTTAVSAVGRLSDSGGALSERIDVWGFGLEAFLEKPVFGWGLGNFRSATQGHYSLEFARSVSDRSPWFDAHNLIVELLVAVGPVGLGLFAAFGVLAGYRSRGPSAIASMTIALTWLLEPVSLSTLPLALILLGLSSTPAASISWPFVSSRLAAGALAVGSAAALFVGARDVAFKEALRTDDAAKVESVASWFWRDPIVADAVAQSWQIDYIYAPSQHAEERAITWSQRVTDYEPLRPTWWDRLGTRLYFHGKDEAARASFEQAVSLQPLRASTWSYLLDIADEEGDVNLEQRAVLTLCLLDSDRCRLP</sequence>
<proteinExistence type="predicted"/>
<evidence type="ECO:0000256" key="2">
    <source>
        <dbReference type="ARBA" id="ARBA00022692"/>
    </source>
</evidence>
<evidence type="ECO:0000256" key="1">
    <source>
        <dbReference type="ARBA" id="ARBA00004141"/>
    </source>
</evidence>
<keyword evidence="7" id="KW-0436">Ligase</keyword>
<evidence type="ECO:0000313" key="8">
    <source>
        <dbReference type="Proteomes" id="UP000294558"/>
    </source>
</evidence>
<feature type="transmembrane region" description="Helical" evidence="5">
    <location>
        <begin position="142"/>
        <end position="160"/>
    </location>
</feature>
<feature type="domain" description="O-antigen ligase-related" evidence="6">
    <location>
        <begin position="107"/>
        <end position="256"/>
    </location>
</feature>
<dbReference type="Proteomes" id="UP000294558">
    <property type="component" value="Unassembled WGS sequence"/>
</dbReference>
<dbReference type="Gene3D" id="1.25.40.10">
    <property type="entry name" value="Tetratricopeptide repeat domain"/>
    <property type="match status" value="1"/>
</dbReference>
<keyword evidence="3 5" id="KW-1133">Transmembrane helix</keyword>
<comment type="subcellular location">
    <subcellularLocation>
        <location evidence="1">Membrane</location>
        <topology evidence="1">Multi-pass membrane protein</topology>
    </subcellularLocation>
</comment>
<dbReference type="GO" id="GO:0016874">
    <property type="term" value="F:ligase activity"/>
    <property type="evidence" value="ECO:0007669"/>
    <property type="project" value="UniProtKB-KW"/>
</dbReference>
<dbReference type="SUPFAM" id="SSF48452">
    <property type="entry name" value="TPR-like"/>
    <property type="match status" value="1"/>
</dbReference>
<dbReference type="GO" id="GO:0016020">
    <property type="term" value="C:membrane"/>
    <property type="evidence" value="ECO:0007669"/>
    <property type="project" value="UniProtKB-SubCell"/>
</dbReference>
<evidence type="ECO:0000313" key="7">
    <source>
        <dbReference type="EMBL" id="TDT18507.1"/>
    </source>
</evidence>
<feature type="transmembrane region" description="Helical" evidence="5">
    <location>
        <begin position="105"/>
        <end position="135"/>
    </location>
</feature>